<evidence type="ECO:0000259" key="12">
    <source>
        <dbReference type="Pfam" id="PF21654"/>
    </source>
</evidence>
<dbReference type="GO" id="GO:0051607">
    <property type="term" value="P:defense response to virus"/>
    <property type="evidence" value="ECO:0007669"/>
    <property type="project" value="UniProtKB-KW"/>
</dbReference>
<gene>
    <name evidence="13" type="ordered locus">SFHH103_04021</name>
</gene>
<keyword evidence="1" id="KW-0808">Transferase</keyword>
<name>G9ABT3_SINF1</name>
<dbReference type="InterPro" id="IPR048445">
    <property type="entry name" value="DncV-like_NTFase"/>
</dbReference>
<proteinExistence type="predicted"/>
<evidence type="ECO:0000256" key="2">
    <source>
        <dbReference type="ARBA" id="ARBA00022695"/>
    </source>
</evidence>
<dbReference type="GO" id="GO:0005524">
    <property type="term" value="F:ATP binding"/>
    <property type="evidence" value="ECO:0007669"/>
    <property type="project" value="UniProtKB-KW"/>
</dbReference>
<dbReference type="HOGENOM" id="CLU_052145_0_0_5"/>
<keyword evidence="6" id="KW-0460">Magnesium</keyword>
<sequence length="463" mass="52542">MTFMIWMYDISADLQKFYDDHVRLGVDRRKDLANKRDLNLERLYGGLDDLQAETGLARPHPYTWYNQGSYAMHTLNQDPAGDNDFDIDVGLIFNKEDLPSDPLAARQRMADALSKRCTNFTQEPTAKKNAVRVAYADGYHIDFAVYRTHTDILGIKHTEHASTTWKPRDPMAINTWFTKCVNDKSPKALPVLGYYPKVKEGQFRRIVRFLKWFARSRPSWSLPGGLIISALVAEVYVSDDDRDDWALFETINALAVRLNSNTQVFNPVSGTEFTESDEIHNQVKRLKTQVNMAVSKLSPLFNQAGCTHAKARSAWDWVFNHPFWADQQKVVKAAFEDAGQALALPYYLKIKCELASKQGGATYRAYPSGSGVLQKNVHLKFSITETNVPQPYLINWEVKNSGDEASEEDALSHATGPGSDNVHWTSTAYKGNHQMICKIIRDGKVLAQAIHIVRIAPGKWWRR</sequence>
<evidence type="ECO:0000256" key="5">
    <source>
        <dbReference type="ARBA" id="ARBA00022840"/>
    </source>
</evidence>
<keyword evidence="2" id="KW-0548">Nucleotidyltransferase</keyword>
<reference evidence="13 14" key="1">
    <citation type="journal article" date="2012" name="J. Bacteriol.">
        <title>Genome sequence of the soybean symbiont Sinorhizobium fredii HH103.</title>
        <authorList>
            <person name="Weidner S."/>
            <person name="Becker A."/>
            <person name="Bonilla I."/>
            <person name="Jaenicke S."/>
            <person name="Lloret J."/>
            <person name="Margaret I."/>
            <person name="Puhler A."/>
            <person name="Ruiz-Sainz J.E."/>
            <person name="Schneiker-Bekel S."/>
            <person name="Szczepanowski R."/>
            <person name="Vinardell J.M."/>
            <person name="Zehner S."/>
            <person name="Gottfert M."/>
        </authorList>
    </citation>
    <scope>NUCLEOTIDE SEQUENCE [LARGE SCALE GENOMIC DNA]</scope>
    <source>
        <strain evidence="13 14">HH103</strain>
        <plasmid evidence="14">pSfHH103b</plasmid>
    </source>
</reference>
<organism evidence="13 14">
    <name type="scientific">Sinorhizobium fredii (strain HH103)</name>
    <dbReference type="NCBI Taxonomy" id="1117943"/>
    <lineage>
        <taxon>Bacteria</taxon>
        <taxon>Pseudomonadati</taxon>
        <taxon>Pseudomonadota</taxon>
        <taxon>Alphaproteobacteria</taxon>
        <taxon>Hyphomicrobiales</taxon>
        <taxon>Rhizobiaceae</taxon>
        <taxon>Sinorhizobium/Ensifer group</taxon>
        <taxon>Sinorhizobium</taxon>
    </lineage>
</organism>
<feature type="domain" description="Cyclic GMP-AMP synthase DncV-like nucleotidyltransferase" evidence="12">
    <location>
        <begin position="65"/>
        <end position="146"/>
    </location>
</feature>
<dbReference type="SMR" id="G9ABT3"/>
<feature type="domain" description="Adenylyl/Guanylyl and SMODS C-terminal sensor" evidence="11">
    <location>
        <begin position="342"/>
        <end position="455"/>
    </location>
</feature>
<evidence type="ECO:0000256" key="8">
    <source>
        <dbReference type="ARBA" id="ARBA00023118"/>
    </source>
</evidence>
<dbReference type="GO" id="GO:0046872">
    <property type="term" value="F:metal ion binding"/>
    <property type="evidence" value="ECO:0007669"/>
    <property type="project" value="UniProtKB-KW"/>
</dbReference>
<dbReference type="Pfam" id="PF18134">
    <property type="entry name" value="AGS_C"/>
    <property type="match status" value="1"/>
</dbReference>
<keyword evidence="7" id="KW-0546">Nucleotide metabolism</keyword>
<dbReference type="Proteomes" id="UP000007735">
    <property type="component" value="Plasmid pSfHH103b"/>
</dbReference>
<keyword evidence="13" id="KW-0614">Plasmid</keyword>
<dbReference type="EMBL" id="HE616892">
    <property type="protein sequence ID" value="CCE98512.1"/>
    <property type="molecule type" value="Genomic_DNA"/>
</dbReference>
<evidence type="ECO:0000256" key="1">
    <source>
        <dbReference type="ARBA" id="ARBA00022679"/>
    </source>
</evidence>
<protein>
    <recommendedName>
        <fullName evidence="9">Cyclic GMP-AMP synthase</fullName>
    </recommendedName>
</protein>
<geneLocation type="plasmid" evidence="13 14">
    <name>pSfHH103b</name>
</geneLocation>
<dbReference type="Pfam" id="PF21654">
    <property type="entry name" value="DncV-like_NTFase"/>
    <property type="match status" value="1"/>
</dbReference>
<keyword evidence="8" id="KW-0051">Antiviral defense</keyword>
<evidence type="ECO:0000256" key="7">
    <source>
        <dbReference type="ARBA" id="ARBA00023080"/>
    </source>
</evidence>
<evidence type="ECO:0000256" key="10">
    <source>
        <dbReference type="ARBA" id="ARBA00048304"/>
    </source>
</evidence>
<dbReference type="RefSeq" id="WP_014342017.1">
    <property type="nucleotide sequence ID" value="NC_016836.1"/>
</dbReference>
<evidence type="ECO:0000256" key="6">
    <source>
        <dbReference type="ARBA" id="ARBA00022842"/>
    </source>
</evidence>
<comment type="catalytic activity">
    <reaction evidence="10">
        <text>GTP + ATP = 3',3'-cGAMP + 2 diphosphate</text>
        <dbReference type="Rhea" id="RHEA:35647"/>
        <dbReference type="ChEBI" id="CHEBI:30616"/>
        <dbReference type="ChEBI" id="CHEBI:33019"/>
        <dbReference type="ChEBI" id="CHEBI:37565"/>
        <dbReference type="ChEBI" id="CHEBI:71501"/>
    </reaction>
    <physiologicalReaction direction="left-to-right" evidence="10">
        <dbReference type="Rhea" id="RHEA:35648"/>
    </physiologicalReaction>
</comment>
<dbReference type="AlphaFoldDB" id="G9ABT3"/>
<evidence type="ECO:0000313" key="14">
    <source>
        <dbReference type="Proteomes" id="UP000007735"/>
    </source>
</evidence>
<keyword evidence="5" id="KW-0067">ATP-binding</keyword>
<dbReference type="InterPro" id="IPR040511">
    <property type="entry name" value="AGS_C"/>
</dbReference>
<dbReference type="KEGG" id="sfh:SFHH103_04021"/>
<dbReference type="GO" id="GO:0009117">
    <property type="term" value="P:nucleotide metabolic process"/>
    <property type="evidence" value="ECO:0007669"/>
    <property type="project" value="UniProtKB-KW"/>
</dbReference>
<evidence type="ECO:0000256" key="9">
    <source>
        <dbReference type="ARBA" id="ARBA00044145"/>
    </source>
</evidence>
<dbReference type="PATRIC" id="fig|380.5.peg.4238"/>
<keyword evidence="3" id="KW-0479">Metal-binding</keyword>
<dbReference type="GO" id="GO:0016779">
    <property type="term" value="F:nucleotidyltransferase activity"/>
    <property type="evidence" value="ECO:0007669"/>
    <property type="project" value="UniProtKB-KW"/>
</dbReference>
<evidence type="ECO:0000259" key="11">
    <source>
        <dbReference type="Pfam" id="PF18134"/>
    </source>
</evidence>
<accession>G9ABT3</accession>
<keyword evidence="4" id="KW-0547">Nucleotide-binding</keyword>
<evidence type="ECO:0000256" key="3">
    <source>
        <dbReference type="ARBA" id="ARBA00022723"/>
    </source>
</evidence>
<evidence type="ECO:0000256" key="4">
    <source>
        <dbReference type="ARBA" id="ARBA00022741"/>
    </source>
</evidence>
<evidence type="ECO:0000313" key="13">
    <source>
        <dbReference type="EMBL" id="CCE98512.1"/>
    </source>
</evidence>